<dbReference type="InterPro" id="IPR015943">
    <property type="entry name" value="WD40/YVTN_repeat-like_dom_sf"/>
</dbReference>
<accession>A0A6N7XEA5</accession>
<dbReference type="InterPro" id="IPR018391">
    <property type="entry name" value="PQQ_b-propeller_rpt"/>
</dbReference>
<feature type="domain" description="Transcobalamin-like C-terminal" evidence="4">
    <location>
        <begin position="1373"/>
        <end position="1434"/>
    </location>
</feature>
<reference evidence="6 7" key="1">
    <citation type="submission" date="2019-08" db="EMBL/GenBank/DDBJ databases">
        <title>In-depth cultivation of the pig gut microbiome towards novel bacterial diversity and tailored functional studies.</title>
        <authorList>
            <person name="Wylensek D."/>
            <person name="Hitch T.C.A."/>
            <person name="Clavel T."/>
        </authorList>
    </citation>
    <scope>NUCLEOTIDE SEQUENCE [LARGE SCALE GENOMIC DNA]</scope>
    <source>
        <strain evidence="6 7">CA-Schmier-601-WT-1</strain>
    </source>
</reference>
<proteinExistence type="predicted"/>
<dbReference type="Gene3D" id="2.170.130.30">
    <property type="match status" value="2"/>
</dbReference>
<feature type="compositionally biased region" description="Low complexity" evidence="1">
    <location>
        <begin position="2010"/>
        <end position="2023"/>
    </location>
</feature>
<organism evidence="6 7">
    <name type="scientific">Olsenella porci</name>
    <dbReference type="NCBI Taxonomy" id="2652279"/>
    <lineage>
        <taxon>Bacteria</taxon>
        <taxon>Bacillati</taxon>
        <taxon>Actinomycetota</taxon>
        <taxon>Coriobacteriia</taxon>
        <taxon>Coriobacteriales</taxon>
        <taxon>Atopobiaceae</taxon>
        <taxon>Olsenella</taxon>
    </lineage>
</organism>
<feature type="transmembrane region" description="Helical" evidence="2">
    <location>
        <begin position="2100"/>
        <end position="2119"/>
    </location>
</feature>
<dbReference type="Pfam" id="PF20578">
    <property type="entry name" value="aBig_2"/>
    <property type="match status" value="1"/>
</dbReference>
<dbReference type="SUPFAM" id="SSF50998">
    <property type="entry name" value="Quinoprotein alcohol dehydrogenase-like"/>
    <property type="match status" value="1"/>
</dbReference>
<feature type="compositionally biased region" description="Polar residues" evidence="1">
    <location>
        <begin position="2068"/>
        <end position="2094"/>
    </location>
</feature>
<feature type="domain" description="Transcobalamin-like C-terminal" evidence="4">
    <location>
        <begin position="1521"/>
        <end position="1559"/>
    </location>
</feature>
<evidence type="ECO:0000313" key="6">
    <source>
        <dbReference type="EMBL" id="MST72653.1"/>
    </source>
</evidence>
<name>A0A6N7XEA5_9ACTN</name>
<feature type="region of interest" description="Disordered" evidence="1">
    <location>
        <begin position="1984"/>
        <end position="2052"/>
    </location>
</feature>
<feature type="chain" id="PRO_5026928481" evidence="3">
    <location>
        <begin position="33"/>
        <end position="2127"/>
    </location>
</feature>
<feature type="domain" description="Atrophied bacterial Ig" evidence="5">
    <location>
        <begin position="930"/>
        <end position="1031"/>
    </location>
</feature>
<keyword evidence="2" id="KW-0472">Membrane</keyword>
<feature type="signal peptide" evidence="3">
    <location>
        <begin position="1"/>
        <end position="32"/>
    </location>
</feature>
<keyword evidence="7" id="KW-1185">Reference proteome</keyword>
<dbReference type="InterPro" id="IPR011047">
    <property type="entry name" value="Quinoprotein_ADH-like_sf"/>
</dbReference>
<feature type="compositionally biased region" description="Low complexity" evidence="1">
    <location>
        <begin position="47"/>
        <end position="111"/>
    </location>
</feature>
<dbReference type="SMART" id="SM00564">
    <property type="entry name" value="PQQ"/>
    <property type="match status" value="6"/>
</dbReference>
<feature type="region of interest" description="Disordered" evidence="1">
    <location>
        <begin position="41"/>
        <end position="116"/>
    </location>
</feature>
<feature type="compositionally biased region" description="Gly residues" evidence="1">
    <location>
        <begin position="1998"/>
        <end position="2009"/>
    </location>
</feature>
<dbReference type="InterPro" id="IPR046780">
    <property type="entry name" value="aBig_2"/>
</dbReference>
<dbReference type="Gene3D" id="2.130.10.10">
    <property type="entry name" value="YVTN repeat-like/Quinoprotein amine dehydrogenase"/>
    <property type="match status" value="1"/>
</dbReference>
<feature type="region of interest" description="Disordered" evidence="1">
    <location>
        <begin position="2068"/>
        <end position="2095"/>
    </location>
</feature>
<dbReference type="Proteomes" id="UP000469325">
    <property type="component" value="Unassembled WGS sequence"/>
</dbReference>
<keyword evidence="2" id="KW-1133">Transmembrane helix</keyword>
<gene>
    <name evidence="6" type="ORF">FYJ68_05980</name>
</gene>
<dbReference type="RefSeq" id="WP_154435012.1">
    <property type="nucleotide sequence ID" value="NZ_VUNC01000004.1"/>
</dbReference>
<dbReference type="InterPro" id="IPR027954">
    <property type="entry name" value="Transcobalamin-like_C"/>
</dbReference>
<sequence>MLPKQCTTASRALAIILSAAMAFGGVPTRALAEIADELSTQDGATEASQSSDAGSSAGSTVQPTTGETGETAPTDGGTATAGAAGASEGPSTTAAQDASSDSKSSEPAASARATALDSQACVSIQDQKDKGGAADEAYGDQAVGTTLWANVYDWVEDEDYGDGDYETWANDGSASYQWLECDTASTDVSSYAPIAGQTSQSITLTSDLAGKYLAARVTVGSSTLWAPSAGGSIQAQRLPHVSAASTPGEGGKSTPVDIYSATTSLSQDGSSTSLYGEGDTLWAQGRVKDGSTYVLADPSLLAFQWQVSSDNSTWEDIAGATSQSLSLAGYAGRYVRCKVSDVAGTSTKVTRSRNPVTAAGAVAVTSVSLDRTGQVQPGETVTATAKASGTDVSDSQGVAWSWYVTSSPYAYGGTKIEGATGRTFQIPASDDSFLGKYVYAVADGGTGGVSSTTAAGPVREAGSVWLHHVSVSGSAKIGSTLTATAYKSSYATVASGDKVTYQWQYSRTKTTSDYAFSDIPGATSQTYTVPQSITVGGQTVSLVGCYLRVRAVSDGSVVSTSVKGYYGTTAVDPVGPVSPDGGYDLSSVALSSSDVNAKVGDTITPQARYEVQGTYSSYETDVPSDARLTYTWYASDADGSNQRALTPSDGVREDGALVPTAALSGKLVWVTASALMSPATSEKVRVSPKGEYKLDRVTLSHSGTAVLTGDVVSASAYALDLAGSRKEVTGREGVSLQWYVADSEDAPADQWTPLKGQTSATLVVPAEAAGKWVAVVATSGTSSASATLSSKAVSASSLEGAAAILANEGTSGWKPNPTYGIDTNVDDMLLAELAATGFDTTGLSVRLVSATFSSTNPNATVGLSTSSESNGTITYYSGDPDVVGRYAYNLLHTVDSATFELTRGGETATYTTGSFGIPWDLSAARALLEEKAEQLSVGFADGDDASGVTGTLTLPYKAGENGSASWTNVEWTSDDSAVTVDGYGWDDYAGKVTRGSSDKAVTLTAKVSGLENYGLPADVSVERAFKVTVKADPEKVQEEREQLQQAVDRFSYDTVTYATGDAIASDGTGLSQDLQLPTTRTLGVDGKYYKVTYTASSDQIVPNGYAASVVRGLPGSDSGNVSVTCTITSKANPEITASKTLDFTVAPLASSDVDDALALMARVKAAYKDALLNGQAEPVSQNLSTFYGAYLDDDGNLVWARSSAEMASHEGIVLEELPGYDSMGSADQARTFKPSDTSLLENEDLKLAWNVDPSDYLGRHHDQPTYNKSVTVTSVVSDSRYKALAERYADDPTWGAKLSQLVNQTVSATVSVAGTTGEDEPVPTAKVTATVIGRDAFGKPEVWASTATYNVEQGTSAATLSERLFSASGLTVSSSQTQYGYYLQSISSPSTGTPYGYDAATGRYWQLFVNGKASDVGADGVSLSDGDSVTWYYSSWGEALPSQDEDNVTATVRIVGPNAAGDPVNWVPSTEVSVPEGTTAAQLTKTILERSGMTCDDGMYTISAAGGSTLPNGGTSLSYSQDGQGKWSWWQFYVNGTLADTMAANYVVKPGDSITWSFGTMGSSVPSGDVQVYPDAKLPGWSSEWPGYKGAGQAGTTSANTPTTGSKLAWQQSLIGSSMMTLMSDPILVNGDVYVAAGSKLQVRDASTGELRSTADLAANVESTCRLVYADGLVIVPLHGGRLQALAADSLKTVWVTDALPDSVTAAGDGVAQQPISTLTVSGGYVYFGTAAATFSGGTVGGYLGCVNVRTGAVRWMAGNSGTGYYWSGVAVSGGSALVADDSGTLWLRDSSTGEVRASLSLGTGSRAGVVTSADGATAYVVTTDGVLHRVAVGQDGTLAETGSIRFCDYSTSTPTLVDGRIYVGGGNGPQSSRTGGMYVIDASTLRVVASATKLGTGATMSGDSKSAPLVSTTADGTYVYFTCNGKPGGVYVYKVGDSAASLLYLPDQERQQYTMSSVVAAADGSLYYTNDSGYLFKILTGSTLPEQPEPQAPPKPSGGGSTSGGTTGGSTSPKASGSTKGTAPGTSGASASRDTAGISARSGVPTTSTQVQGRALSLLDGVESSTLAGEQRITTTVTDKPASQGSDNESASPARTLPIWPIVGMALGAIALVLALLARRRNGRED</sequence>
<evidence type="ECO:0000313" key="7">
    <source>
        <dbReference type="Proteomes" id="UP000469325"/>
    </source>
</evidence>
<keyword evidence="3" id="KW-0732">Signal</keyword>
<evidence type="ECO:0000256" key="1">
    <source>
        <dbReference type="SAM" id="MobiDB-lite"/>
    </source>
</evidence>
<evidence type="ECO:0000259" key="5">
    <source>
        <dbReference type="Pfam" id="PF20578"/>
    </source>
</evidence>
<feature type="compositionally biased region" description="Pro residues" evidence="1">
    <location>
        <begin position="1988"/>
        <end position="1997"/>
    </location>
</feature>
<dbReference type="Gene3D" id="2.60.40.2700">
    <property type="match status" value="4"/>
</dbReference>
<evidence type="ECO:0000256" key="3">
    <source>
        <dbReference type="SAM" id="SignalP"/>
    </source>
</evidence>
<dbReference type="EMBL" id="VUNC01000004">
    <property type="protein sequence ID" value="MST72653.1"/>
    <property type="molecule type" value="Genomic_DNA"/>
</dbReference>
<feature type="compositionally biased region" description="Polar residues" evidence="1">
    <location>
        <begin position="2025"/>
        <end position="2034"/>
    </location>
</feature>
<dbReference type="Pfam" id="PF14478">
    <property type="entry name" value="DUF4430"/>
    <property type="match status" value="2"/>
</dbReference>
<evidence type="ECO:0000259" key="4">
    <source>
        <dbReference type="Pfam" id="PF14478"/>
    </source>
</evidence>
<comment type="caution">
    <text evidence="6">The sequence shown here is derived from an EMBL/GenBank/DDBJ whole genome shotgun (WGS) entry which is preliminary data.</text>
</comment>
<evidence type="ECO:0000256" key="2">
    <source>
        <dbReference type="SAM" id="Phobius"/>
    </source>
</evidence>
<keyword evidence="2" id="KW-0812">Transmembrane</keyword>
<protein>
    <submittedName>
        <fullName evidence="6">DUF4430 domain-containing protein</fullName>
    </submittedName>
</protein>